<keyword evidence="2" id="KW-1185">Reference proteome</keyword>
<accession>A0A9P6JRY2</accession>
<organism evidence="1 2">
    <name type="scientific">Crepidotus variabilis</name>
    <dbReference type="NCBI Taxonomy" id="179855"/>
    <lineage>
        <taxon>Eukaryota</taxon>
        <taxon>Fungi</taxon>
        <taxon>Dikarya</taxon>
        <taxon>Basidiomycota</taxon>
        <taxon>Agaricomycotina</taxon>
        <taxon>Agaricomycetes</taxon>
        <taxon>Agaricomycetidae</taxon>
        <taxon>Agaricales</taxon>
        <taxon>Agaricineae</taxon>
        <taxon>Crepidotaceae</taxon>
        <taxon>Crepidotus</taxon>
    </lineage>
</organism>
<sequence>MTSMRPGLIAVPVFHSWPPGRCCNVCLSILAGDRCLRLSLPGQRRFGSFQNIFPIVVILGVISDFTQRPSFELTNHPKSPFCWSFRPFGTHLKVPLGIFLVVPKSNPK</sequence>
<protein>
    <submittedName>
        <fullName evidence="1">Uncharacterized protein</fullName>
    </submittedName>
</protein>
<proteinExistence type="predicted"/>
<reference evidence="1" key="1">
    <citation type="submission" date="2020-11" db="EMBL/GenBank/DDBJ databases">
        <authorList>
            <consortium name="DOE Joint Genome Institute"/>
            <person name="Ahrendt S."/>
            <person name="Riley R."/>
            <person name="Andreopoulos W."/>
            <person name="Labutti K."/>
            <person name="Pangilinan J."/>
            <person name="Ruiz-Duenas F.J."/>
            <person name="Barrasa J.M."/>
            <person name="Sanchez-Garcia M."/>
            <person name="Camarero S."/>
            <person name="Miyauchi S."/>
            <person name="Serrano A."/>
            <person name="Linde D."/>
            <person name="Babiker R."/>
            <person name="Drula E."/>
            <person name="Ayuso-Fernandez I."/>
            <person name="Pacheco R."/>
            <person name="Padilla G."/>
            <person name="Ferreira P."/>
            <person name="Barriuso J."/>
            <person name="Kellner H."/>
            <person name="Castanera R."/>
            <person name="Alfaro M."/>
            <person name="Ramirez L."/>
            <person name="Pisabarro A.G."/>
            <person name="Kuo A."/>
            <person name="Tritt A."/>
            <person name="Lipzen A."/>
            <person name="He G."/>
            <person name="Yan M."/>
            <person name="Ng V."/>
            <person name="Cullen D."/>
            <person name="Martin F."/>
            <person name="Rosso M.-N."/>
            <person name="Henrissat B."/>
            <person name="Hibbett D."/>
            <person name="Martinez A.T."/>
            <person name="Grigoriev I.V."/>
        </authorList>
    </citation>
    <scope>NUCLEOTIDE SEQUENCE</scope>
    <source>
        <strain evidence="1">CBS 506.95</strain>
    </source>
</reference>
<gene>
    <name evidence="1" type="ORF">CPB83DRAFT_100126</name>
</gene>
<evidence type="ECO:0000313" key="1">
    <source>
        <dbReference type="EMBL" id="KAF9531347.1"/>
    </source>
</evidence>
<comment type="caution">
    <text evidence="1">The sequence shown here is derived from an EMBL/GenBank/DDBJ whole genome shotgun (WGS) entry which is preliminary data.</text>
</comment>
<name>A0A9P6JRY2_9AGAR</name>
<dbReference type="EMBL" id="MU157835">
    <property type="protein sequence ID" value="KAF9531347.1"/>
    <property type="molecule type" value="Genomic_DNA"/>
</dbReference>
<dbReference type="Proteomes" id="UP000807306">
    <property type="component" value="Unassembled WGS sequence"/>
</dbReference>
<dbReference type="AlphaFoldDB" id="A0A9P6JRY2"/>
<evidence type="ECO:0000313" key="2">
    <source>
        <dbReference type="Proteomes" id="UP000807306"/>
    </source>
</evidence>